<evidence type="ECO:0000313" key="2">
    <source>
        <dbReference type="EMBL" id="VBA39055.1"/>
    </source>
</evidence>
<protein>
    <submittedName>
        <fullName evidence="2">Uncharacterized protein</fullName>
    </submittedName>
</protein>
<proteinExistence type="predicted"/>
<evidence type="ECO:0000313" key="3">
    <source>
        <dbReference type="Proteomes" id="UP000267289"/>
    </source>
</evidence>
<organism evidence="2 3">
    <name type="scientific">Mycobacterium innocens</name>
    <dbReference type="NCBI Taxonomy" id="2341083"/>
    <lineage>
        <taxon>Bacteria</taxon>
        <taxon>Bacillati</taxon>
        <taxon>Actinomycetota</taxon>
        <taxon>Actinomycetes</taxon>
        <taxon>Mycobacteriales</taxon>
        <taxon>Mycobacteriaceae</taxon>
        <taxon>Mycobacterium</taxon>
    </lineage>
</organism>
<feature type="region of interest" description="Disordered" evidence="1">
    <location>
        <begin position="47"/>
        <end position="71"/>
    </location>
</feature>
<gene>
    <name evidence="2" type="ORF">LAUMK13_02424</name>
</gene>
<name>A0A498Q3X4_9MYCO</name>
<dbReference type="EMBL" id="UPHQ01000104">
    <property type="protein sequence ID" value="VBA39055.1"/>
    <property type="molecule type" value="Genomic_DNA"/>
</dbReference>
<reference evidence="2 3" key="1">
    <citation type="submission" date="2018-09" db="EMBL/GenBank/DDBJ databases">
        <authorList>
            <person name="Tagini F."/>
        </authorList>
    </citation>
    <scope>NUCLEOTIDE SEQUENCE [LARGE SCALE GENOMIC DNA]</scope>
    <source>
        <strain evidence="2 3">MK13</strain>
    </source>
</reference>
<dbReference type="AlphaFoldDB" id="A0A498Q3X4"/>
<feature type="compositionally biased region" description="Low complexity" evidence="1">
    <location>
        <begin position="47"/>
        <end position="62"/>
    </location>
</feature>
<accession>A0A498Q3X4</accession>
<evidence type="ECO:0000256" key="1">
    <source>
        <dbReference type="SAM" id="MobiDB-lite"/>
    </source>
</evidence>
<sequence>MLRGVVTETASSTNAARRGAVLRVPVVATRIGDVPSTVVLSDPAQAVAAPAPRSSVSSQSVPEGACDRDDNLAYDQTSNEQVVCEGNTWDKAPITTGVHAAGASCDRPDIPVFAVSAFNDGYLLECDPASRMWVRHG</sequence>
<keyword evidence="3" id="KW-1185">Reference proteome</keyword>
<dbReference type="Proteomes" id="UP000267289">
    <property type="component" value="Unassembled WGS sequence"/>
</dbReference>